<feature type="region of interest" description="Disordered" evidence="2">
    <location>
        <begin position="344"/>
        <end position="366"/>
    </location>
</feature>
<dbReference type="Gene3D" id="2.30.40.10">
    <property type="entry name" value="Urease, subunit C, domain 1"/>
    <property type="match status" value="2"/>
</dbReference>
<dbReference type="InterPro" id="IPR011042">
    <property type="entry name" value="6-blade_b-propeller_TolB-like"/>
</dbReference>
<accession>A0A6B3QTB4</accession>
<feature type="domain" description="Amidohydrolase-related" evidence="3">
    <location>
        <begin position="684"/>
        <end position="1018"/>
    </location>
</feature>
<dbReference type="PANTHER" id="PTHR36842:SF1">
    <property type="entry name" value="PROTEIN TOLB"/>
    <property type="match status" value="1"/>
</dbReference>
<evidence type="ECO:0000259" key="3">
    <source>
        <dbReference type="Pfam" id="PF01979"/>
    </source>
</evidence>
<comment type="caution">
    <text evidence="4">The sequence shown here is derived from an EMBL/GenBank/DDBJ whole genome shotgun (WGS) entry which is preliminary data.</text>
</comment>
<dbReference type="InterPro" id="IPR006680">
    <property type="entry name" value="Amidohydro-rel"/>
</dbReference>
<evidence type="ECO:0000313" key="4">
    <source>
        <dbReference type="EMBL" id="NEV91266.1"/>
    </source>
</evidence>
<organism evidence="4">
    <name type="scientific">Streptomyces tendae</name>
    <dbReference type="NCBI Taxonomy" id="1932"/>
    <lineage>
        <taxon>Bacteria</taxon>
        <taxon>Bacillati</taxon>
        <taxon>Actinomycetota</taxon>
        <taxon>Actinomycetes</taxon>
        <taxon>Kitasatosporales</taxon>
        <taxon>Streptomycetaceae</taxon>
        <taxon>Streptomyces</taxon>
    </lineage>
</organism>
<dbReference type="InterPro" id="IPR011059">
    <property type="entry name" value="Metal-dep_hydrolase_composite"/>
</dbReference>
<dbReference type="EMBL" id="JAAIFS010000008">
    <property type="protein sequence ID" value="NEV91266.1"/>
    <property type="molecule type" value="Genomic_DNA"/>
</dbReference>
<dbReference type="PROSITE" id="PS51318">
    <property type="entry name" value="TAT"/>
    <property type="match status" value="1"/>
</dbReference>
<dbReference type="SUPFAM" id="SSF51556">
    <property type="entry name" value="Metallo-dependent hydrolases"/>
    <property type="match status" value="1"/>
</dbReference>
<reference evidence="4" key="1">
    <citation type="journal article" date="2020" name="Microorganisms">
        <title>Isolation, Genomic and Metabolomic Characterization of Streptomyces tendae VITAKN with Quorum Sensing Inhibitory Activity from Southern India.</title>
        <authorList>
            <person name="Ishaque N.M."/>
            <person name="Burgsdorf I."/>
            <person name="Limlingan Malit J.J."/>
            <person name="Saha S."/>
            <person name="Teta R."/>
            <person name="Ewe D."/>
            <person name="Kannabiran K."/>
            <person name="Hrouzek P."/>
            <person name="Steindler L."/>
            <person name="Costantino V."/>
            <person name="Saurav K."/>
        </authorList>
    </citation>
    <scope>NUCLEOTIDE SEQUENCE</scope>
    <source>
        <strain evidence="4">VITAKN</strain>
    </source>
</reference>
<dbReference type="SUPFAM" id="SSF51338">
    <property type="entry name" value="Composite domain of metallo-dependent hydrolases"/>
    <property type="match status" value="1"/>
</dbReference>
<dbReference type="Gene3D" id="3.20.20.140">
    <property type="entry name" value="Metal-dependent hydrolases"/>
    <property type="match status" value="2"/>
</dbReference>
<keyword evidence="4" id="KW-0378">Hydrolase</keyword>
<proteinExistence type="inferred from homology"/>
<dbReference type="Gene3D" id="2.120.10.30">
    <property type="entry name" value="TolB, C-terminal domain"/>
    <property type="match status" value="3"/>
</dbReference>
<dbReference type="GO" id="GO:0016810">
    <property type="term" value="F:hydrolase activity, acting on carbon-nitrogen (but not peptide) bonds"/>
    <property type="evidence" value="ECO:0007669"/>
    <property type="project" value="InterPro"/>
</dbReference>
<dbReference type="Pfam" id="PF07676">
    <property type="entry name" value="PD40"/>
    <property type="match status" value="6"/>
</dbReference>
<evidence type="ECO:0000256" key="2">
    <source>
        <dbReference type="SAM" id="MobiDB-lite"/>
    </source>
</evidence>
<dbReference type="PANTHER" id="PTHR36842">
    <property type="entry name" value="PROTEIN TOLB HOMOLOG"/>
    <property type="match status" value="1"/>
</dbReference>
<comment type="similarity">
    <text evidence="1">Belongs to the TolB family.</text>
</comment>
<dbReference type="Pfam" id="PF01979">
    <property type="entry name" value="Amidohydro_1"/>
    <property type="match status" value="1"/>
</dbReference>
<dbReference type="InterPro" id="IPR032466">
    <property type="entry name" value="Metal_Hydrolase"/>
</dbReference>
<protein>
    <submittedName>
        <fullName evidence="4">Amidohydrolase family protein</fullName>
    </submittedName>
</protein>
<sequence>MATPEGCGGVRWRGPVRLKGRAVSEAFSEALPEEAGSGPRARTSPVSRRGFLAGAGAAVALTSLAGPSAVAAGPRTGGTGDLRLGTGTTFGARVSPDGRWIAHDLLGVLWVMPASGGPARRLTSDLFDVAQPDWSPDGSRLVFQSYRDGVFNLWTVRPDGSGLRRLTEGPFDHREPRWAPDGRTIVFSGDASGSYAIQTYDVGSGRIDVLADGSGEEYEPAWSPDGEQVAFVVDNTRIEVVDRTTGRRGTRLTVPAGQVIHQPEWTPDGAGLVHHLTHDGRCRLMTGDTPLVEDQETFPFRVSWLDGERFLYTADGRIHVRSLHGPGTRTIGFSAAVTTRRPRYTRRRSDFESTGPRPVRGIGSPVLSPDGEHVAFRALNDIYVMKIGRAPRPLTRDHWWKCDPAWSPDGKLLAYSTDRGGTLDLWIRDLATGRDRQLTDLGTRAALSAAWSPDGNELAFLDQDGALWTADAASGDVRQVFTATFEPGRPTWSPDGRTIALAAVKPYSARFREGLSQILLVDRATGRGRYVEAVPGRSIQTRGDDGPVWSPDGRRMAFAVASVLYTVDVAADGTPVGEPRQLTDEVTDAPSWSGDSKHLLYLNNGRLRLVPARGGRPRTVAVPLTWTAVRPPARTVVHAGRMWDGVRREIRRDVDIVVEGHRIRAVEPHADGRAGRRIDARDRLVMPGLVDMHHHREMQGYAYGDRQGRLWLSLGVTTTRSPGSPAYHMVEEREATRSGARIAPRYFATGEAVDGPRIYYNFMRPTFDDAQLKLELERARSLEYDLMKCYVRLPVAWHKRVIAFAHGVGIPATSHYHYPAAALGGDGTEHTGATNRFGYSRTVTPLGTGYSDVTDLFVASGMARTPTLFGSTTLYREDRSLVEDRRVRTLNPPWRLAALQESADAAARTDQSARRENLRAQVRQALDLFRRGGRVVAGTDAPIDHAAVSLHMNLRAMVTYGFTPYEALTTATGLAGETLHEDLGRIAPGMYADLAVVDGDPLADIKDAANVEQVLVSGIAHTVDSLMRPFAEPPAAGLGKPDGSSTVLPPVPEHPANDAFWWHGRAYVEEARHACCSG</sequence>
<dbReference type="AlphaFoldDB" id="A0A6B3QTB4"/>
<evidence type="ECO:0000256" key="1">
    <source>
        <dbReference type="ARBA" id="ARBA00009820"/>
    </source>
</evidence>
<dbReference type="InterPro" id="IPR011659">
    <property type="entry name" value="WD40"/>
</dbReference>
<dbReference type="InterPro" id="IPR006311">
    <property type="entry name" value="TAT_signal"/>
</dbReference>
<dbReference type="SUPFAM" id="SSF82171">
    <property type="entry name" value="DPP6 N-terminal domain-like"/>
    <property type="match status" value="3"/>
</dbReference>
<gene>
    <name evidence="4" type="ORF">GUR47_32020</name>
</gene>
<name>A0A6B3QTB4_STRTE</name>